<dbReference type="PANTHER" id="PTHR33121">
    <property type="entry name" value="CYCLIC DI-GMP PHOSPHODIESTERASE PDEF"/>
    <property type="match status" value="1"/>
</dbReference>
<dbReference type="SMART" id="SM00052">
    <property type="entry name" value="EAL"/>
    <property type="match status" value="1"/>
</dbReference>
<organism evidence="12 13">
    <name type="scientific">Erwinia plantamica</name>
    <dbReference type="NCBI Taxonomy" id="3237104"/>
    <lineage>
        <taxon>Bacteria</taxon>
        <taxon>Pseudomonadati</taxon>
        <taxon>Pseudomonadota</taxon>
        <taxon>Gammaproteobacteria</taxon>
        <taxon>Enterobacterales</taxon>
        <taxon>Erwiniaceae</taxon>
        <taxon>Erwinia</taxon>
    </lineage>
</organism>
<evidence type="ECO:0000256" key="3">
    <source>
        <dbReference type="ARBA" id="ARBA00022475"/>
    </source>
</evidence>
<dbReference type="PROSITE" id="PS50883">
    <property type="entry name" value="EAL"/>
    <property type="match status" value="1"/>
</dbReference>
<dbReference type="Pfam" id="PF00563">
    <property type="entry name" value="EAL"/>
    <property type="match status" value="1"/>
</dbReference>
<dbReference type="InterPro" id="IPR035919">
    <property type="entry name" value="EAL_sf"/>
</dbReference>
<keyword evidence="8 10" id="KW-0472">Membrane</keyword>
<feature type="transmembrane region" description="Helical" evidence="10">
    <location>
        <begin position="240"/>
        <end position="262"/>
    </location>
</feature>
<evidence type="ECO:0000256" key="5">
    <source>
        <dbReference type="ARBA" id="ARBA00022692"/>
    </source>
</evidence>
<evidence type="ECO:0000256" key="1">
    <source>
        <dbReference type="ARBA" id="ARBA00004651"/>
    </source>
</evidence>
<dbReference type="InterPro" id="IPR001633">
    <property type="entry name" value="EAL_dom"/>
</dbReference>
<keyword evidence="13" id="KW-1185">Reference proteome</keyword>
<evidence type="ECO:0000256" key="2">
    <source>
        <dbReference type="ARBA" id="ARBA00012282"/>
    </source>
</evidence>
<comment type="caution">
    <text evidence="12">The sequence shown here is derived from an EMBL/GenBank/DDBJ whole genome shotgun (WGS) entry which is preliminary data.</text>
</comment>
<dbReference type="RefSeq" id="WP_394149770.1">
    <property type="nucleotide sequence ID" value="NZ_JBGCUC010000016.1"/>
</dbReference>
<dbReference type="EMBL" id="JBGCUC010000016">
    <property type="protein sequence ID" value="MFG6077948.1"/>
    <property type="molecule type" value="Genomic_DNA"/>
</dbReference>
<dbReference type="InterPro" id="IPR050706">
    <property type="entry name" value="Cyclic-di-GMP_PDE-like"/>
</dbReference>
<evidence type="ECO:0000256" key="4">
    <source>
        <dbReference type="ARBA" id="ARBA00022636"/>
    </source>
</evidence>
<reference evidence="12 13" key="1">
    <citation type="submission" date="2024-07" db="EMBL/GenBank/DDBJ databases">
        <title>Novel bacterial strain Erwinia sp. OPT-41 promoting growth of various crops.</title>
        <authorList>
            <person name="Egorshina A."/>
            <person name="Lukyantsev M.A."/>
            <person name="Golubev S.N."/>
            <person name="Muratova A.Y."/>
            <person name="Bulygina E.A."/>
        </authorList>
    </citation>
    <scope>NUCLEOTIDE SEQUENCE [LARGE SCALE GENOMIC DNA]</scope>
    <source>
        <strain evidence="12 13">OPT-41</strain>
    </source>
</reference>
<feature type="transmembrane region" description="Helical" evidence="10">
    <location>
        <begin position="12"/>
        <end position="32"/>
    </location>
</feature>
<keyword evidence="4" id="KW-0973">c-di-GMP</keyword>
<comment type="catalytic activity">
    <reaction evidence="9">
        <text>3',3'-c-di-GMP + H2O = 5'-phosphoguanylyl(3'-&gt;5')guanosine + H(+)</text>
        <dbReference type="Rhea" id="RHEA:24902"/>
        <dbReference type="ChEBI" id="CHEBI:15377"/>
        <dbReference type="ChEBI" id="CHEBI:15378"/>
        <dbReference type="ChEBI" id="CHEBI:58754"/>
        <dbReference type="ChEBI" id="CHEBI:58805"/>
        <dbReference type="EC" id="3.1.4.52"/>
    </reaction>
</comment>
<accession>A0ABW7CSY4</accession>
<keyword evidence="3" id="KW-1003">Cell membrane</keyword>
<keyword evidence="6" id="KW-0378">Hydrolase</keyword>
<evidence type="ECO:0000313" key="12">
    <source>
        <dbReference type="EMBL" id="MFG6077948.1"/>
    </source>
</evidence>
<dbReference type="PANTHER" id="PTHR33121:SF81">
    <property type="entry name" value="CYCLIC DI-GMP PHOSPHODIESTERASE PDEB-RELATED"/>
    <property type="match status" value="1"/>
</dbReference>
<dbReference type="InterPro" id="IPR024744">
    <property type="entry name" value="CSS-motif_dom"/>
</dbReference>
<proteinExistence type="predicted"/>
<dbReference type="SUPFAM" id="SSF141868">
    <property type="entry name" value="EAL domain-like"/>
    <property type="match status" value="1"/>
</dbReference>
<evidence type="ECO:0000259" key="11">
    <source>
        <dbReference type="PROSITE" id="PS50883"/>
    </source>
</evidence>
<dbReference type="CDD" id="cd01948">
    <property type="entry name" value="EAL"/>
    <property type="match status" value="1"/>
</dbReference>
<comment type="subcellular location">
    <subcellularLocation>
        <location evidence="1">Cell membrane</location>
        <topology evidence="1">Multi-pass membrane protein</topology>
    </subcellularLocation>
</comment>
<keyword evidence="5 10" id="KW-0812">Transmembrane</keyword>
<evidence type="ECO:0000256" key="6">
    <source>
        <dbReference type="ARBA" id="ARBA00022801"/>
    </source>
</evidence>
<evidence type="ECO:0000256" key="8">
    <source>
        <dbReference type="ARBA" id="ARBA00023136"/>
    </source>
</evidence>
<dbReference type="EC" id="3.1.4.52" evidence="2"/>
<dbReference type="Proteomes" id="UP001605250">
    <property type="component" value="Unassembled WGS sequence"/>
</dbReference>
<keyword evidence="7 10" id="KW-1133">Transmembrane helix</keyword>
<evidence type="ECO:0000313" key="13">
    <source>
        <dbReference type="Proteomes" id="UP001605250"/>
    </source>
</evidence>
<protein>
    <recommendedName>
        <fullName evidence="2">cyclic-guanylate-specific phosphodiesterase</fullName>
        <ecNumber evidence="2">3.1.4.52</ecNumber>
    </recommendedName>
</protein>
<feature type="domain" description="EAL" evidence="11">
    <location>
        <begin position="265"/>
        <end position="517"/>
    </location>
</feature>
<dbReference type="Gene3D" id="3.20.20.450">
    <property type="entry name" value="EAL domain"/>
    <property type="match status" value="1"/>
</dbReference>
<evidence type="ECO:0000256" key="7">
    <source>
        <dbReference type="ARBA" id="ARBA00022989"/>
    </source>
</evidence>
<gene>
    <name evidence="12" type="ORF">AB3U87_16455</name>
</gene>
<name>A0ABW7CSY4_9GAMM</name>
<evidence type="ECO:0000256" key="10">
    <source>
        <dbReference type="SAM" id="Phobius"/>
    </source>
</evidence>
<dbReference type="Pfam" id="PF12792">
    <property type="entry name" value="CSS-motif"/>
    <property type="match status" value="1"/>
</dbReference>
<sequence>MDRPKRSSEKRGVLLAVAGIVPLLLCLIFTFIDARQIVKRQQAATAGMLLAHAEAIGDRAWDTLDELQAFPKRPCEEINDELRKYAALSPYFRSIGVMREGRITCSSAFGGIHNAIATVIQRQPPTDRKAKWMLSLSQTWAVRDRPAVIFMHDTPAHSGAFVIVDGQYLLDVMSAVGKSQHNSIRLQFGGGFALRSGANGNQPSGLLQPVTLSERSSRYPIGVEVTSPASDIAFTWRQGLFTFVPMALILSLLLMTVTNNWLKRKLSPRDQLRKAILHREFSVNYQPVYHMVTGKASGAEVLMRWQRPDGHWVRPDMFITAAEAEEMIIPLTRHLMELVLEDAKQWSLPPDFRLALNVAAAHVQHDDFVEDIRYFARGMAIHRPDITLELTERSLLSDGEDVVQKLQLLRNEGIHIAIDDFGTGHCSLSYLQTFPLDYLKIDRGFVNAIESTTGEAPVLDAIITLSHKLGLKIVAEGVENATQLHYLQARGVVFIQGYYYARPMDNRLFMSWMQQEGQRPLV</sequence>
<evidence type="ECO:0000256" key="9">
    <source>
        <dbReference type="ARBA" id="ARBA00034290"/>
    </source>
</evidence>